<keyword evidence="5" id="KW-1185">Reference proteome</keyword>
<evidence type="ECO:0000313" key="4">
    <source>
        <dbReference type="EMBL" id="QHV95657.1"/>
    </source>
</evidence>
<dbReference type="EMBL" id="CP045997">
    <property type="protein sequence ID" value="QHV95657.1"/>
    <property type="molecule type" value="Genomic_DNA"/>
</dbReference>
<dbReference type="Pfam" id="PF18911">
    <property type="entry name" value="PKD_4"/>
    <property type="match status" value="1"/>
</dbReference>
<dbReference type="AlphaFoldDB" id="A0A6P1VV77"/>
<dbReference type="InterPro" id="IPR035986">
    <property type="entry name" value="PKD_dom_sf"/>
</dbReference>
<sequence length="550" mass="57252">MKSLFTLALLFEVVLLIFSCGQGNSPTPATPTSDLVANFEFTGGDCTAPCEVSFTQKATGSITSYLWDFGDKTTTSAEVNPKHTYQQGGTFTVTLTVSGPGGTSQPKAQSLTIKTGTTTGIPAKVWDKTFGGTDDDAIRAMVATSDGGFLLGGYSRSGQNGNRSAPNLGKTDMWVVKVDGSGNKVWDKAFGGSNDDVLTSILATSDGGFLLGGNSKSDQDGNKSTPKQGGGSSDIGDMWVVKIDGSGNKVWDKAFGSNDSDGISAMVATSDGGFLLGGYSDSDQTGSKSAPKRGGTDMWVVKIDGGGNKIWDKTFGGADSDYLNSMVATSDGGFLLGGYSRSSQDGNKSDANRGQEDYWVVKIDGSGNKVWDKTFGGSDTDYLNSVATTSDGGFLLGGYSRSSQDGNKSDANRGQEDYWVVKIDGSGNKIWDKTFGGSSGDNLRAMAATSDGGFLLGGASGSGQTGNKSAPYQGAYDYWVVKINGSGSKVWDKTFGGSSNDMMYSLLATSDGGFLFGGNSNSDQSGDKSDPNRGNTVLKVNDDMWVVKAK</sequence>
<feature type="chain" id="PRO_5026760952" evidence="2">
    <location>
        <begin position="26"/>
        <end position="550"/>
    </location>
</feature>
<evidence type="ECO:0000256" key="2">
    <source>
        <dbReference type="SAM" id="SignalP"/>
    </source>
</evidence>
<feature type="signal peptide" evidence="2">
    <location>
        <begin position="1"/>
        <end position="25"/>
    </location>
</feature>
<proteinExistence type="predicted"/>
<keyword evidence="2" id="KW-0732">Signal</keyword>
<dbReference type="SUPFAM" id="SSF49299">
    <property type="entry name" value="PKD domain"/>
    <property type="match status" value="1"/>
</dbReference>
<dbReference type="SMART" id="SM00089">
    <property type="entry name" value="PKD"/>
    <property type="match status" value="1"/>
</dbReference>
<dbReference type="RefSeq" id="WP_162386067.1">
    <property type="nucleotide sequence ID" value="NZ_CP045997.1"/>
</dbReference>
<name>A0A6P1VV77_9BACT</name>
<evidence type="ECO:0000259" key="3">
    <source>
        <dbReference type="PROSITE" id="PS50093"/>
    </source>
</evidence>
<dbReference type="PANTHER" id="PTHR42754:SF1">
    <property type="entry name" value="LIPOPROTEIN"/>
    <property type="match status" value="1"/>
</dbReference>
<reference evidence="4 5" key="1">
    <citation type="submission" date="2019-11" db="EMBL/GenBank/DDBJ databases">
        <title>Spirosoma endbachense sp. nov., isolated from a natural salt meadow.</title>
        <authorList>
            <person name="Rojas J."/>
            <person name="Ambika Manirajan B."/>
            <person name="Ratering S."/>
            <person name="Suarez C."/>
            <person name="Geissler-Plaum R."/>
            <person name="Schnell S."/>
        </authorList>
    </citation>
    <scope>NUCLEOTIDE SEQUENCE [LARGE SCALE GENOMIC DNA]</scope>
    <source>
        <strain evidence="4 5">I-24</strain>
    </source>
</reference>
<protein>
    <submittedName>
        <fullName evidence="4">PKD domain-containing protein</fullName>
    </submittedName>
</protein>
<dbReference type="Proteomes" id="UP000464577">
    <property type="component" value="Chromosome"/>
</dbReference>
<dbReference type="InterPro" id="IPR000601">
    <property type="entry name" value="PKD_dom"/>
</dbReference>
<dbReference type="PROSITE" id="PS50093">
    <property type="entry name" value="PKD"/>
    <property type="match status" value="1"/>
</dbReference>
<dbReference type="PANTHER" id="PTHR42754">
    <property type="entry name" value="ENDOGLUCANASE"/>
    <property type="match status" value="1"/>
</dbReference>
<evidence type="ECO:0000313" key="5">
    <source>
        <dbReference type="Proteomes" id="UP000464577"/>
    </source>
</evidence>
<dbReference type="InterPro" id="IPR013783">
    <property type="entry name" value="Ig-like_fold"/>
</dbReference>
<feature type="domain" description="PKD" evidence="3">
    <location>
        <begin position="51"/>
        <end position="102"/>
    </location>
</feature>
<dbReference type="KEGG" id="senf:GJR95_11860"/>
<feature type="region of interest" description="Disordered" evidence="1">
    <location>
        <begin position="212"/>
        <end position="236"/>
    </location>
</feature>
<dbReference type="InterPro" id="IPR022409">
    <property type="entry name" value="PKD/Chitinase_dom"/>
</dbReference>
<evidence type="ECO:0000256" key="1">
    <source>
        <dbReference type="SAM" id="MobiDB-lite"/>
    </source>
</evidence>
<dbReference type="CDD" id="cd00146">
    <property type="entry name" value="PKD"/>
    <property type="match status" value="1"/>
</dbReference>
<dbReference type="Gene3D" id="2.60.40.10">
    <property type="entry name" value="Immunoglobulins"/>
    <property type="match status" value="1"/>
</dbReference>
<gene>
    <name evidence="4" type="ORF">GJR95_11860</name>
</gene>
<accession>A0A6P1VV77</accession>
<organism evidence="4 5">
    <name type="scientific">Spirosoma endbachense</name>
    <dbReference type="NCBI Taxonomy" id="2666025"/>
    <lineage>
        <taxon>Bacteria</taxon>
        <taxon>Pseudomonadati</taxon>
        <taxon>Bacteroidota</taxon>
        <taxon>Cytophagia</taxon>
        <taxon>Cytophagales</taxon>
        <taxon>Cytophagaceae</taxon>
        <taxon>Spirosoma</taxon>
    </lineage>
</organism>